<dbReference type="InterPro" id="IPR016181">
    <property type="entry name" value="Acyl_CoA_acyltransferase"/>
</dbReference>
<dbReference type="GO" id="GO:0016747">
    <property type="term" value="F:acyltransferase activity, transferring groups other than amino-acyl groups"/>
    <property type="evidence" value="ECO:0007669"/>
    <property type="project" value="InterPro"/>
</dbReference>
<proteinExistence type="predicted"/>
<dbReference type="InterPro" id="IPR000182">
    <property type="entry name" value="GNAT_dom"/>
</dbReference>
<protein>
    <submittedName>
        <fullName evidence="2">GNAT family N-acetyltransferase</fullName>
    </submittedName>
</protein>
<dbReference type="PANTHER" id="PTHR43415:SF3">
    <property type="entry name" value="GNAT-FAMILY ACETYLTRANSFERASE"/>
    <property type="match status" value="1"/>
</dbReference>
<organism evidence="2 3">
    <name type="scientific">Kurthia sibirica</name>
    <dbReference type="NCBI Taxonomy" id="202750"/>
    <lineage>
        <taxon>Bacteria</taxon>
        <taxon>Bacillati</taxon>
        <taxon>Bacillota</taxon>
        <taxon>Bacilli</taxon>
        <taxon>Bacillales</taxon>
        <taxon>Caryophanaceae</taxon>
        <taxon>Kurthia</taxon>
    </lineage>
</organism>
<accession>A0A2U3ALM4</accession>
<dbReference type="OrthoDB" id="9802340at2"/>
<dbReference type="AlphaFoldDB" id="A0A2U3ALM4"/>
<dbReference type="RefSeq" id="WP_109306053.1">
    <property type="nucleotide sequence ID" value="NZ_BJUF01000026.1"/>
</dbReference>
<dbReference type="PROSITE" id="PS51186">
    <property type="entry name" value="GNAT"/>
    <property type="match status" value="1"/>
</dbReference>
<dbReference type="Proteomes" id="UP000245938">
    <property type="component" value="Unassembled WGS sequence"/>
</dbReference>
<dbReference type="CDD" id="cd04301">
    <property type="entry name" value="NAT_SF"/>
    <property type="match status" value="1"/>
</dbReference>
<comment type="caution">
    <text evidence="2">The sequence shown here is derived from an EMBL/GenBank/DDBJ whole genome shotgun (WGS) entry which is preliminary data.</text>
</comment>
<keyword evidence="2" id="KW-0808">Transferase</keyword>
<dbReference type="Gene3D" id="3.40.630.30">
    <property type="match status" value="1"/>
</dbReference>
<gene>
    <name evidence="2" type="ORF">DEX24_08790</name>
</gene>
<dbReference type="SUPFAM" id="SSF55729">
    <property type="entry name" value="Acyl-CoA N-acyltransferases (Nat)"/>
    <property type="match status" value="1"/>
</dbReference>
<keyword evidence="3" id="KW-1185">Reference proteome</keyword>
<name>A0A2U3ALM4_9BACL</name>
<dbReference type="Pfam" id="PF00583">
    <property type="entry name" value="Acetyltransf_1"/>
    <property type="match status" value="1"/>
</dbReference>
<feature type="domain" description="N-acetyltransferase" evidence="1">
    <location>
        <begin position="1"/>
        <end position="167"/>
    </location>
</feature>
<evidence type="ECO:0000259" key="1">
    <source>
        <dbReference type="PROSITE" id="PS51186"/>
    </source>
</evidence>
<evidence type="ECO:0000313" key="2">
    <source>
        <dbReference type="EMBL" id="PWI25424.1"/>
    </source>
</evidence>
<reference evidence="2 3" key="1">
    <citation type="submission" date="2018-05" db="EMBL/GenBank/DDBJ databases">
        <title>Kurthia sibirica genome sequence.</title>
        <authorList>
            <person name="Maclea K.S."/>
            <person name="Goen A.E."/>
        </authorList>
    </citation>
    <scope>NUCLEOTIDE SEQUENCE [LARGE SCALE GENOMIC DNA]</scope>
    <source>
        <strain evidence="2 3">ATCC 49154</strain>
    </source>
</reference>
<dbReference type="PANTHER" id="PTHR43415">
    <property type="entry name" value="SPERMIDINE N(1)-ACETYLTRANSFERASE"/>
    <property type="match status" value="1"/>
</dbReference>
<dbReference type="EMBL" id="QFVR01000009">
    <property type="protein sequence ID" value="PWI25424.1"/>
    <property type="molecule type" value="Genomic_DNA"/>
</dbReference>
<evidence type="ECO:0000313" key="3">
    <source>
        <dbReference type="Proteomes" id="UP000245938"/>
    </source>
</evidence>
<sequence>MINYINPQQHDAQQIVDFYNSVGGETSYLSFGANEYPLSVEQQRQEMAATAFDCQQLMILAKDEDRIVGIGTMSTSSKAKSRHVTELGIVVSKNYQNQKIGRNIMEKMIAWAESNQIIEKIQLDTRADNILAVSLYMKLGFVVEGILKNTTLFEGKYYDLYVMGKQL</sequence>